<dbReference type="InterPro" id="IPR011042">
    <property type="entry name" value="6-blade_b-propeller_TolB-like"/>
</dbReference>
<dbReference type="InterPro" id="IPR012938">
    <property type="entry name" value="Glc/Sorbosone_DH"/>
</dbReference>
<evidence type="ECO:0000259" key="1">
    <source>
        <dbReference type="Pfam" id="PF07995"/>
    </source>
</evidence>
<dbReference type="SUPFAM" id="SSF50952">
    <property type="entry name" value="Soluble quinoprotein glucose dehydrogenase"/>
    <property type="match status" value="1"/>
</dbReference>
<dbReference type="Pfam" id="PF07995">
    <property type="entry name" value="GSDH"/>
    <property type="match status" value="1"/>
</dbReference>
<sequence>MKMKSLFLLFSFGYILTSSSQETVGLELVAQDLVSPVALVESPDESGRLFIVDQVGLIRIHDPQKGLLEEPFLNLKDKIVPLKDAHEERGLLGLAFHPEYSNNGRFFVYYSAPLDEEAPDNWDHTSHISEFRVSPNNPGMADQASEKIIMKVHQPQDNHNAGSLAIGPDNYLYIALGDGGGANDIDMGHVPDWYDENGGGNGQDVEQNLLGSILRIDVDTGSPYAIPEDNPFVDKEGMDEIYAYGLRNPYRFSFDLEGNNDLIAGDAGQVLWEEINVITKGGNYGWNVKEGTHCFNAYNNDKTREECPKEDKMGNPLIDPVLEFKQGGAEDGGKGLVVIGGHVYRGDNLQNMAGKYIFGTWTQHHGKPEGVVFMATPKETGMWDFQELKIAQTNSSSIGHYLLSFGQSNDGEMFVLTTDEEGPIGNTGKMFKMVPGN</sequence>
<dbReference type="EMBL" id="JBHULT010000005">
    <property type="protein sequence ID" value="MFD2516644.1"/>
    <property type="molecule type" value="Genomic_DNA"/>
</dbReference>
<evidence type="ECO:0000313" key="2">
    <source>
        <dbReference type="EMBL" id="MFD2516644.1"/>
    </source>
</evidence>
<proteinExistence type="predicted"/>
<accession>A0ABW5ISN1</accession>
<keyword evidence="3" id="KW-1185">Reference proteome</keyword>
<dbReference type="InterPro" id="IPR011041">
    <property type="entry name" value="Quinoprot_gluc/sorb_DH_b-prop"/>
</dbReference>
<evidence type="ECO:0000313" key="3">
    <source>
        <dbReference type="Proteomes" id="UP001597468"/>
    </source>
</evidence>
<protein>
    <submittedName>
        <fullName evidence="2">PQQ-dependent sugar dehydrogenase</fullName>
    </submittedName>
</protein>
<dbReference type="Gene3D" id="2.120.10.30">
    <property type="entry name" value="TolB, C-terminal domain"/>
    <property type="match status" value="1"/>
</dbReference>
<dbReference type="RefSeq" id="WP_380747921.1">
    <property type="nucleotide sequence ID" value="NZ_JBHULT010000005.1"/>
</dbReference>
<organism evidence="2 3">
    <name type="scientific">Salinimicrobium flavum</name>
    <dbReference type="NCBI Taxonomy" id="1737065"/>
    <lineage>
        <taxon>Bacteria</taxon>
        <taxon>Pseudomonadati</taxon>
        <taxon>Bacteroidota</taxon>
        <taxon>Flavobacteriia</taxon>
        <taxon>Flavobacteriales</taxon>
        <taxon>Flavobacteriaceae</taxon>
        <taxon>Salinimicrobium</taxon>
    </lineage>
</organism>
<name>A0ABW5ISN1_9FLAO</name>
<comment type="caution">
    <text evidence="2">The sequence shown here is derived from an EMBL/GenBank/DDBJ whole genome shotgun (WGS) entry which is preliminary data.</text>
</comment>
<dbReference type="PANTHER" id="PTHR19328">
    <property type="entry name" value="HEDGEHOG-INTERACTING PROTEIN"/>
    <property type="match status" value="1"/>
</dbReference>
<feature type="domain" description="Glucose/Sorbosone dehydrogenase" evidence="1">
    <location>
        <begin position="35"/>
        <end position="422"/>
    </location>
</feature>
<reference evidence="3" key="1">
    <citation type="journal article" date="2019" name="Int. J. Syst. Evol. Microbiol.">
        <title>The Global Catalogue of Microorganisms (GCM) 10K type strain sequencing project: providing services to taxonomists for standard genome sequencing and annotation.</title>
        <authorList>
            <consortium name="The Broad Institute Genomics Platform"/>
            <consortium name="The Broad Institute Genome Sequencing Center for Infectious Disease"/>
            <person name="Wu L."/>
            <person name="Ma J."/>
        </authorList>
    </citation>
    <scope>NUCLEOTIDE SEQUENCE [LARGE SCALE GENOMIC DNA]</scope>
    <source>
        <strain evidence="3">KCTC 42585</strain>
    </source>
</reference>
<dbReference type="PANTHER" id="PTHR19328:SF75">
    <property type="entry name" value="ALDOSE SUGAR DEHYDROGENASE YLII"/>
    <property type="match status" value="1"/>
</dbReference>
<gene>
    <name evidence="2" type="ORF">ACFSTG_01925</name>
</gene>
<dbReference type="Proteomes" id="UP001597468">
    <property type="component" value="Unassembled WGS sequence"/>
</dbReference>